<name>A0ABR2GRG2_9EUKA</name>
<dbReference type="InterPro" id="IPR011990">
    <property type="entry name" value="TPR-like_helical_dom_sf"/>
</dbReference>
<evidence type="ECO:0000313" key="2">
    <source>
        <dbReference type="Proteomes" id="UP001470230"/>
    </source>
</evidence>
<gene>
    <name evidence="1" type="ORF">M9Y10_040164</name>
</gene>
<keyword evidence="2" id="KW-1185">Reference proteome</keyword>
<organism evidence="1 2">
    <name type="scientific">Tritrichomonas musculus</name>
    <dbReference type="NCBI Taxonomy" id="1915356"/>
    <lineage>
        <taxon>Eukaryota</taxon>
        <taxon>Metamonada</taxon>
        <taxon>Parabasalia</taxon>
        <taxon>Tritrichomonadida</taxon>
        <taxon>Tritrichomonadidae</taxon>
        <taxon>Tritrichomonas</taxon>
    </lineage>
</organism>
<evidence type="ECO:0000313" key="1">
    <source>
        <dbReference type="EMBL" id="KAK8835967.1"/>
    </source>
</evidence>
<dbReference type="Gene3D" id="1.25.40.10">
    <property type="entry name" value="Tetratricopeptide repeat domain"/>
    <property type="match status" value="1"/>
</dbReference>
<sequence>MQNITLDSAFGDHSDESMKQIQENREYEGDTDYVQYNLPPLIRTERMFSSAQKEIPPEKERAFTIANKAREAMNLNNNEDAIKMAFHSLTLDPLCIDGWLVLCKILFQMCDGDTVICNFREILYFSRFLFKKEFELNNGRFYSIPYTRPYIRILSEIGSAASISDRLDLAIFTYEEILRLNHKDNTGSRNLLLAYYLKIIGRIKRFPSTRPIRTVEQAEQLMYGQIDSENIFEENNLTVRWAKLCFAYLRDKNWKEIAKEEYEKNELIFKVVLNDIQISEIPPSDPNHPEYFILGNKNDDVRQKGQFIKDAMKDWPDFMIDLCKYIKNDVSSQFRNEVMSNAPNPENMKTKQHKEKVSSIGQHFLEQARSLLSNRQFEQAIEVLSVSKRGFFEACNPSLRWYLHAPFAIASNRATAAAQTSKWDLVRFDTRFTLVMKPDHERSYLRLPEIGEAFKAKQLIDDFTKIAERVKSHDVKDIDEWKDLAKKVIGLTSIAALSFAAEGILTENIKEELIKVGINDCYCSVNVGTEYSLLPWLSEADLEPNIEEI</sequence>
<dbReference type="Proteomes" id="UP001470230">
    <property type="component" value="Unassembled WGS sequence"/>
</dbReference>
<dbReference type="SUPFAM" id="SSF48452">
    <property type="entry name" value="TPR-like"/>
    <property type="match status" value="1"/>
</dbReference>
<dbReference type="EMBL" id="JAPFFF010000071">
    <property type="protein sequence ID" value="KAK8835967.1"/>
    <property type="molecule type" value="Genomic_DNA"/>
</dbReference>
<proteinExistence type="predicted"/>
<accession>A0ABR2GRG2</accession>
<protein>
    <submittedName>
        <fullName evidence="1">Uncharacterized protein</fullName>
    </submittedName>
</protein>
<comment type="caution">
    <text evidence="1">The sequence shown here is derived from an EMBL/GenBank/DDBJ whole genome shotgun (WGS) entry which is preliminary data.</text>
</comment>
<reference evidence="1 2" key="1">
    <citation type="submission" date="2024-04" db="EMBL/GenBank/DDBJ databases">
        <title>Tritrichomonas musculus Genome.</title>
        <authorList>
            <person name="Alves-Ferreira E."/>
            <person name="Grigg M."/>
            <person name="Lorenzi H."/>
            <person name="Galac M."/>
        </authorList>
    </citation>
    <scope>NUCLEOTIDE SEQUENCE [LARGE SCALE GENOMIC DNA]</scope>
    <source>
        <strain evidence="1 2">EAF2021</strain>
    </source>
</reference>